<evidence type="ECO:0000256" key="10">
    <source>
        <dbReference type="SAM" id="Coils"/>
    </source>
</evidence>
<dbReference type="GO" id="GO:0007059">
    <property type="term" value="P:chromosome segregation"/>
    <property type="evidence" value="ECO:0007669"/>
    <property type="project" value="InterPro"/>
</dbReference>
<evidence type="ECO:0000256" key="8">
    <source>
        <dbReference type="ARBA" id="ARBA00023328"/>
    </source>
</evidence>
<dbReference type="GO" id="GO:0031262">
    <property type="term" value="C:Ndc80 complex"/>
    <property type="evidence" value="ECO:0007669"/>
    <property type="project" value="InterPro"/>
</dbReference>
<dbReference type="OMA" id="HEDQRMK"/>
<evidence type="ECO:0000256" key="9">
    <source>
        <dbReference type="RuleBase" id="RU367150"/>
    </source>
</evidence>
<name>A0A139AFR8_GONPJ</name>
<evidence type="ECO:0000256" key="1">
    <source>
        <dbReference type="ARBA" id="ARBA00006379"/>
    </source>
</evidence>
<dbReference type="CDD" id="cd23784">
    <property type="entry name" value="RWD_Spc25"/>
    <property type="match status" value="1"/>
</dbReference>
<accession>A0A139AFR8</accession>
<dbReference type="PANTHER" id="PTHR14281:SF0">
    <property type="entry name" value="KINETOCHORE PROTEIN SPC25"/>
    <property type="match status" value="1"/>
</dbReference>
<evidence type="ECO:0000259" key="11">
    <source>
        <dbReference type="Pfam" id="PF08234"/>
    </source>
</evidence>
<keyword evidence="4 9" id="KW-0498">Mitosis</keyword>
<keyword evidence="5 9" id="KW-0995">Kinetochore</keyword>
<evidence type="ECO:0000256" key="5">
    <source>
        <dbReference type="ARBA" id="ARBA00022838"/>
    </source>
</evidence>
<keyword evidence="9" id="KW-0539">Nucleus</keyword>
<dbReference type="InterPro" id="IPR013255">
    <property type="entry name" value="Spc25_C"/>
</dbReference>
<evidence type="ECO:0000256" key="4">
    <source>
        <dbReference type="ARBA" id="ARBA00022776"/>
    </source>
</evidence>
<keyword evidence="2 9" id="KW-0158">Chromosome</keyword>
<organism evidence="12 13">
    <name type="scientific">Gonapodya prolifera (strain JEL478)</name>
    <name type="common">Monoblepharis prolifera</name>
    <dbReference type="NCBI Taxonomy" id="1344416"/>
    <lineage>
        <taxon>Eukaryota</taxon>
        <taxon>Fungi</taxon>
        <taxon>Fungi incertae sedis</taxon>
        <taxon>Chytridiomycota</taxon>
        <taxon>Chytridiomycota incertae sedis</taxon>
        <taxon>Monoblepharidomycetes</taxon>
        <taxon>Monoblepharidales</taxon>
        <taxon>Gonapodyaceae</taxon>
        <taxon>Gonapodya</taxon>
    </lineage>
</organism>
<comment type="subunit">
    <text evidence="9">Component of the NDC80 complex.</text>
</comment>
<sequence length="269" mass="30963">MSATPQHVSLAYSTPLRHSGFSAHTPIPPPAGNQTAELRTPQIRLEFIERTIKDQIDLLDGFSKRVNAISRGRNFAARKEFAALADTYAKLTKEIAELESEDAEVSRTVQREARELEEATTSRNEKLTQKAALESQRAELARSLAETERNVSVIAEDLQSMRILRDSETSLALPVCEEYEKVLEMKITIVRDGYLRFVFDHINERDLEREYVFTVNVAQREYEIEECEPALPELAALTHELNETRDFYGFVRMVRRAFSELARSERRRR</sequence>
<keyword evidence="7 9" id="KW-0131">Cell cycle</keyword>
<keyword evidence="13" id="KW-1185">Reference proteome</keyword>
<evidence type="ECO:0000256" key="2">
    <source>
        <dbReference type="ARBA" id="ARBA00022454"/>
    </source>
</evidence>
<protein>
    <recommendedName>
        <fullName evidence="9">Kinetochore protein SPC25</fullName>
    </recommendedName>
</protein>
<evidence type="ECO:0000256" key="3">
    <source>
        <dbReference type="ARBA" id="ARBA00022618"/>
    </source>
</evidence>
<dbReference type="OrthoDB" id="6353017at2759"/>
<gene>
    <name evidence="12" type="ORF">M427DRAFT_135056</name>
</gene>
<feature type="coiled-coil region" evidence="10">
    <location>
        <begin position="81"/>
        <end position="150"/>
    </location>
</feature>
<dbReference type="FunFam" id="3.30.457.50:FF:000001">
    <property type="entry name" value="Probable kinetochore protein spc25"/>
    <property type="match status" value="1"/>
</dbReference>
<dbReference type="Pfam" id="PF08234">
    <property type="entry name" value="Spindle_Spc25"/>
    <property type="match status" value="1"/>
</dbReference>
<feature type="domain" description="Chromosome segregation protein Spc25 C-terminal" evidence="11">
    <location>
        <begin position="191"/>
        <end position="258"/>
    </location>
</feature>
<comment type="similarity">
    <text evidence="1 9">Belongs to the SPC25 family.</text>
</comment>
<proteinExistence type="inferred from homology"/>
<evidence type="ECO:0000256" key="7">
    <source>
        <dbReference type="ARBA" id="ARBA00023306"/>
    </source>
</evidence>
<keyword evidence="8 9" id="KW-0137">Centromere</keyword>
<dbReference type="InterPro" id="IPR045143">
    <property type="entry name" value="Spc25"/>
</dbReference>
<dbReference type="PANTHER" id="PTHR14281">
    <property type="entry name" value="KINETOCHORE PROTEIN SPC25-RELATED"/>
    <property type="match status" value="1"/>
</dbReference>
<keyword evidence="3 9" id="KW-0132">Cell division</keyword>
<dbReference type="AlphaFoldDB" id="A0A139AFR8"/>
<evidence type="ECO:0000256" key="6">
    <source>
        <dbReference type="ARBA" id="ARBA00023054"/>
    </source>
</evidence>
<reference evidence="12 13" key="1">
    <citation type="journal article" date="2015" name="Genome Biol. Evol.">
        <title>Phylogenomic analyses indicate that early fungi evolved digesting cell walls of algal ancestors of land plants.</title>
        <authorList>
            <person name="Chang Y."/>
            <person name="Wang S."/>
            <person name="Sekimoto S."/>
            <person name="Aerts A.L."/>
            <person name="Choi C."/>
            <person name="Clum A."/>
            <person name="LaButti K.M."/>
            <person name="Lindquist E.A."/>
            <person name="Yee Ngan C."/>
            <person name="Ohm R.A."/>
            <person name="Salamov A.A."/>
            <person name="Grigoriev I.V."/>
            <person name="Spatafora J.W."/>
            <person name="Berbee M.L."/>
        </authorList>
    </citation>
    <scope>NUCLEOTIDE SEQUENCE [LARGE SCALE GENOMIC DNA]</scope>
    <source>
        <strain evidence="12 13">JEL478</strain>
    </source>
</reference>
<dbReference type="Proteomes" id="UP000070544">
    <property type="component" value="Unassembled WGS sequence"/>
</dbReference>
<comment type="function">
    <text evidence="9">Acts as a component of the essential kinetochore-associated NDC80 complex, which is required for chromosome segregation and spindle checkpoint activity.</text>
</comment>
<comment type="subcellular location">
    <subcellularLocation>
        <location evidence="9">Nucleus</location>
    </subcellularLocation>
    <subcellularLocation>
        <location evidence="9">Chromosome</location>
        <location evidence="9">Centromere</location>
        <location evidence="9">Kinetochore</location>
    </subcellularLocation>
</comment>
<dbReference type="EMBL" id="KQ965761">
    <property type="protein sequence ID" value="KXS15600.1"/>
    <property type="molecule type" value="Genomic_DNA"/>
</dbReference>
<dbReference type="GO" id="GO:0051301">
    <property type="term" value="P:cell division"/>
    <property type="evidence" value="ECO:0007669"/>
    <property type="project" value="UniProtKB-UniRule"/>
</dbReference>
<evidence type="ECO:0000313" key="13">
    <source>
        <dbReference type="Proteomes" id="UP000070544"/>
    </source>
</evidence>
<dbReference type="Gene3D" id="3.30.457.50">
    <property type="entry name" value="Chromosome segregation protein Spc25"/>
    <property type="match status" value="1"/>
</dbReference>
<keyword evidence="6 10" id="KW-0175">Coiled coil</keyword>
<evidence type="ECO:0000313" key="12">
    <source>
        <dbReference type="EMBL" id="KXS15600.1"/>
    </source>
</evidence>
<dbReference type="GO" id="GO:0005634">
    <property type="term" value="C:nucleus"/>
    <property type="evidence" value="ECO:0007669"/>
    <property type="project" value="UniProtKB-SubCell"/>
</dbReference>
<dbReference type="STRING" id="1344416.A0A139AFR8"/>
<dbReference type="SUPFAM" id="SSF90257">
    <property type="entry name" value="Myosin rod fragments"/>
    <property type="match status" value="1"/>
</dbReference>